<comment type="caution">
    <text evidence="1">The sequence shown here is derived from an EMBL/GenBank/DDBJ whole genome shotgun (WGS) entry which is preliminary data.</text>
</comment>
<dbReference type="Pfam" id="PF11553">
    <property type="entry name" value="DUF3231"/>
    <property type="match status" value="2"/>
</dbReference>
<protein>
    <recommendedName>
        <fullName evidence="3">DUF3231 family protein</fullName>
    </recommendedName>
</protein>
<proteinExistence type="predicted"/>
<keyword evidence="2" id="KW-1185">Reference proteome</keyword>
<dbReference type="RefSeq" id="WP_174494972.1">
    <property type="nucleotide sequence ID" value="NZ_CADDWK010000002.1"/>
</dbReference>
<reference evidence="1 2" key="1">
    <citation type="submission" date="2020-08" db="EMBL/GenBank/DDBJ databases">
        <title>Genomic Encyclopedia of Type Strains, Phase IV (KMG-IV): sequencing the most valuable type-strain genomes for metagenomic binning, comparative biology and taxonomic classification.</title>
        <authorList>
            <person name="Goeker M."/>
        </authorList>
    </citation>
    <scope>NUCLEOTIDE SEQUENCE [LARGE SCALE GENOMIC DNA]</scope>
    <source>
        <strain evidence="1 2">DSM 19612</strain>
    </source>
</reference>
<dbReference type="AlphaFoldDB" id="A0A841PYX7"/>
<gene>
    <name evidence="1" type="ORF">HNQ94_000806</name>
</gene>
<dbReference type="InterPro" id="IPR021617">
    <property type="entry name" value="DUF3231"/>
</dbReference>
<evidence type="ECO:0008006" key="3">
    <source>
        <dbReference type="Google" id="ProtNLM"/>
    </source>
</evidence>
<dbReference type="EMBL" id="JACHGH010000002">
    <property type="protein sequence ID" value="MBB6452361.1"/>
    <property type="molecule type" value="Genomic_DNA"/>
</dbReference>
<dbReference type="Proteomes" id="UP000581688">
    <property type="component" value="Unassembled WGS sequence"/>
</dbReference>
<sequence length="336" mass="38261">MTIHNPKLISTEISLLWTTYLQDSLAYYILKHFQLTNEDTSLNPILSFALECSNEHIQQVSTLFKQEGIPIPDGFTEEDWNQDAPKLFPDLLMYRFLEHMSRAGLTNYALGKSTCVRKDVRELAGQWLKQSNQLYDIVIDTMLRKGILVRSPSLAYPTEKEYVQKATFFTDGFLDEDRPLLAVEISHLGANIEGSLTVAAMMLAYSQVAEKREVRDLLYRGHKIAKKHAEVFSQVLRKEAIHAPSGWDSDILGSTTPPFSDKLITNNVSAMISIGINNYGSAIGASLRRDLGINYVRLITELANYAEDLAEFMIKQQWMEKPPQNLNREELVKKKR</sequence>
<dbReference type="Gene3D" id="1.20.1260.10">
    <property type="match status" value="2"/>
</dbReference>
<name>A0A841PYX7_9BACI</name>
<organism evidence="1 2">
    <name type="scientific">Salirhabdus euzebyi</name>
    <dbReference type="NCBI Taxonomy" id="394506"/>
    <lineage>
        <taxon>Bacteria</taxon>
        <taxon>Bacillati</taxon>
        <taxon>Bacillota</taxon>
        <taxon>Bacilli</taxon>
        <taxon>Bacillales</taxon>
        <taxon>Bacillaceae</taxon>
        <taxon>Salirhabdus</taxon>
    </lineage>
</organism>
<accession>A0A841PYX7</accession>
<evidence type="ECO:0000313" key="2">
    <source>
        <dbReference type="Proteomes" id="UP000581688"/>
    </source>
</evidence>
<evidence type="ECO:0000313" key="1">
    <source>
        <dbReference type="EMBL" id="MBB6452361.1"/>
    </source>
</evidence>
<dbReference type="InterPro" id="IPR012347">
    <property type="entry name" value="Ferritin-like"/>
</dbReference>